<organism evidence="2 3">
    <name type="scientific">Eiseniibacteriota bacterium</name>
    <dbReference type="NCBI Taxonomy" id="2212470"/>
    <lineage>
        <taxon>Bacteria</taxon>
        <taxon>Candidatus Eiseniibacteriota</taxon>
    </lineage>
</organism>
<dbReference type="EMBL" id="JABFRW010000147">
    <property type="protein sequence ID" value="NOT34799.1"/>
    <property type="molecule type" value="Genomic_DNA"/>
</dbReference>
<feature type="transmembrane region" description="Helical" evidence="1">
    <location>
        <begin position="24"/>
        <end position="44"/>
    </location>
</feature>
<name>A0A849T0E3_UNCEI</name>
<evidence type="ECO:0000313" key="3">
    <source>
        <dbReference type="Proteomes" id="UP000580839"/>
    </source>
</evidence>
<gene>
    <name evidence="2" type="ORF">HOP12_11595</name>
</gene>
<dbReference type="Proteomes" id="UP000580839">
    <property type="component" value="Unassembled WGS sequence"/>
</dbReference>
<keyword evidence="1" id="KW-1133">Transmembrane helix</keyword>
<evidence type="ECO:0000256" key="1">
    <source>
        <dbReference type="SAM" id="Phobius"/>
    </source>
</evidence>
<evidence type="ECO:0000313" key="2">
    <source>
        <dbReference type="EMBL" id="NOT34799.1"/>
    </source>
</evidence>
<proteinExistence type="predicted"/>
<protein>
    <recommendedName>
        <fullName evidence="4">Photosynthetic complex assembly protein</fullName>
    </recommendedName>
</protein>
<keyword evidence="1" id="KW-0812">Transmembrane</keyword>
<sequence length="160" mass="17027">MTSPPPARDPGEAIAALERQVERLGALAAFLAIAVVLLFAQRVLPTPVLVAEQFLVRNPNGVVRAELSSHGGREPVLRLNDAAGKERILLGVRPDGTTEIRLADSLNRHRAALALWSDGSPNLVMMADDGRSRIRMSVGSNAVGSLLLADSLGRDLRVAP</sequence>
<comment type="caution">
    <text evidence="2">The sequence shown here is derived from an EMBL/GenBank/DDBJ whole genome shotgun (WGS) entry which is preliminary data.</text>
</comment>
<evidence type="ECO:0008006" key="4">
    <source>
        <dbReference type="Google" id="ProtNLM"/>
    </source>
</evidence>
<dbReference type="AlphaFoldDB" id="A0A849T0E3"/>
<keyword evidence="1" id="KW-0472">Membrane</keyword>
<accession>A0A849T0E3</accession>
<reference evidence="2 3" key="1">
    <citation type="submission" date="2020-04" db="EMBL/GenBank/DDBJ databases">
        <title>Metagenomic profiling of ammonia- and methane-oxidizing microorganisms in a Dutch drinking water treatment plant.</title>
        <authorList>
            <person name="Poghosyan L."/>
            <person name="Leucker S."/>
        </authorList>
    </citation>
    <scope>NUCLEOTIDE SEQUENCE [LARGE SCALE GENOMIC DNA]</scope>
    <source>
        <strain evidence="2">S-RSF-IL-03</strain>
    </source>
</reference>